<feature type="transmembrane region" description="Helical" evidence="7">
    <location>
        <begin position="31"/>
        <end position="49"/>
    </location>
</feature>
<evidence type="ECO:0000256" key="2">
    <source>
        <dbReference type="ARBA" id="ARBA00007965"/>
    </source>
</evidence>
<dbReference type="PRINTS" id="PR01130">
    <property type="entry name" value="DERENTRNSPRT"/>
</dbReference>
<dbReference type="EMBL" id="SEYY01005861">
    <property type="protein sequence ID" value="KAB7503110.1"/>
    <property type="molecule type" value="Genomic_DNA"/>
</dbReference>
<dbReference type="GO" id="GO:0005337">
    <property type="term" value="F:nucleoside transmembrane transporter activity"/>
    <property type="evidence" value="ECO:0007669"/>
    <property type="project" value="InterPro"/>
</dbReference>
<evidence type="ECO:0000313" key="9">
    <source>
        <dbReference type="Proteomes" id="UP000326759"/>
    </source>
</evidence>
<evidence type="ECO:0000256" key="7">
    <source>
        <dbReference type="SAM" id="Phobius"/>
    </source>
</evidence>
<comment type="caution">
    <text evidence="8">The sequence shown here is derived from an EMBL/GenBank/DDBJ whole genome shotgun (WGS) entry which is preliminary data.</text>
</comment>
<dbReference type="PANTHER" id="PTHR10332:SF88">
    <property type="entry name" value="EQUILIBRATIVE NUCLEOSIDE TRANSPORTER 1, ISOFORM A"/>
    <property type="match status" value="1"/>
</dbReference>
<feature type="transmembrane region" description="Helical" evidence="7">
    <location>
        <begin position="6"/>
        <end position="24"/>
    </location>
</feature>
<evidence type="ECO:0000256" key="4">
    <source>
        <dbReference type="ARBA" id="ARBA00022692"/>
    </source>
</evidence>
<keyword evidence="3" id="KW-0813">Transport</keyword>
<feature type="transmembrane region" description="Helical" evidence="7">
    <location>
        <begin position="225"/>
        <end position="250"/>
    </location>
</feature>
<feature type="transmembrane region" description="Helical" evidence="7">
    <location>
        <begin position="126"/>
        <end position="147"/>
    </location>
</feature>
<dbReference type="Pfam" id="PF01733">
    <property type="entry name" value="Nucleoside_tran"/>
    <property type="match status" value="1"/>
</dbReference>
<comment type="subcellular location">
    <subcellularLocation>
        <location evidence="1">Membrane</location>
        <topology evidence="1">Multi-pass membrane protein</topology>
    </subcellularLocation>
</comment>
<keyword evidence="4 7" id="KW-0812">Transmembrane</keyword>
<dbReference type="Proteomes" id="UP000326759">
    <property type="component" value="Unassembled WGS sequence"/>
</dbReference>
<dbReference type="PANTHER" id="PTHR10332">
    <property type="entry name" value="EQUILIBRATIVE NUCLEOSIDE TRANSPORTER"/>
    <property type="match status" value="1"/>
</dbReference>
<evidence type="ECO:0000313" key="8">
    <source>
        <dbReference type="EMBL" id="KAB7503110.1"/>
    </source>
</evidence>
<feature type="transmembrane region" description="Helical" evidence="7">
    <location>
        <begin position="192"/>
        <end position="213"/>
    </location>
</feature>
<sequence>MQVCLSQIVNFSFLFINALSLVICFSQKLRLLSSLLFMLFLFVVTTVFVRVDTDYWQLGFFIFTMFIIVLISASGATFQGGLFGVASTFPQRFINAVGVGQALGGVFASVTRIISVYMGVDDVTSALIYFLIAVVVMVLTLFVYLYVNKLTFFSHYSNPSSNRSEENSFSKTMSNPTLANLLKEHYKIFRLIWPYGTSMCLVFIVTLAVFPVLSVKINSASSNPVWARPVIVIKTLPCYIGSIIMFSFVFSGITDNQ</sequence>
<dbReference type="OrthoDB" id="6370660at2759"/>
<evidence type="ECO:0000256" key="3">
    <source>
        <dbReference type="ARBA" id="ARBA00022448"/>
    </source>
</evidence>
<gene>
    <name evidence="8" type="ORF">Anas_05323</name>
</gene>
<evidence type="ECO:0000256" key="1">
    <source>
        <dbReference type="ARBA" id="ARBA00004141"/>
    </source>
</evidence>
<proteinExistence type="inferred from homology"/>
<comment type="similarity">
    <text evidence="2">Belongs to the SLC29A/ENT transporter (TC 2.A.57) family.</text>
</comment>
<feature type="transmembrane region" description="Helical" evidence="7">
    <location>
        <begin position="93"/>
        <end position="114"/>
    </location>
</feature>
<evidence type="ECO:0000256" key="5">
    <source>
        <dbReference type="ARBA" id="ARBA00022989"/>
    </source>
</evidence>
<protein>
    <submittedName>
        <fullName evidence="8">Equilibrative nucleoside transporter 1</fullName>
    </submittedName>
</protein>
<reference evidence="8 9" key="1">
    <citation type="journal article" date="2019" name="PLoS Biol.">
        <title>Sex chromosomes control vertical transmission of feminizing Wolbachia symbionts in an isopod.</title>
        <authorList>
            <person name="Becking T."/>
            <person name="Chebbi M.A."/>
            <person name="Giraud I."/>
            <person name="Moumen B."/>
            <person name="Laverre T."/>
            <person name="Caubet Y."/>
            <person name="Peccoud J."/>
            <person name="Gilbert C."/>
            <person name="Cordaux R."/>
        </authorList>
    </citation>
    <scope>NUCLEOTIDE SEQUENCE [LARGE SCALE GENOMIC DNA]</scope>
    <source>
        <strain evidence="8">ANa2</strain>
        <tissue evidence="8">Whole body excluding digestive tract and cuticle</tissue>
    </source>
</reference>
<evidence type="ECO:0000256" key="6">
    <source>
        <dbReference type="ARBA" id="ARBA00023136"/>
    </source>
</evidence>
<keyword evidence="5 7" id="KW-1133">Transmembrane helix</keyword>
<dbReference type="InterPro" id="IPR002259">
    <property type="entry name" value="Eqnu_transpt"/>
</dbReference>
<keyword evidence="6 7" id="KW-0472">Membrane</keyword>
<dbReference type="AlphaFoldDB" id="A0A5N5TDW1"/>
<name>A0A5N5TDW1_9CRUS</name>
<dbReference type="GO" id="GO:0005886">
    <property type="term" value="C:plasma membrane"/>
    <property type="evidence" value="ECO:0007669"/>
    <property type="project" value="TreeGrafter"/>
</dbReference>
<organism evidence="8 9">
    <name type="scientific">Armadillidium nasatum</name>
    <dbReference type="NCBI Taxonomy" id="96803"/>
    <lineage>
        <taxon>Eukaryota</taxon>
        <taxon>Metazoa</taxon>
        <taxon>Ecdysozoa</taxon>
        <taxon>Arthropoda</taxon>
        <taxon>Crustacea</taxon>
        <taxon>Multicrustacea</taxon>
        <taxon>Malacostraca</taxon>
        <taxon>Eumalacostraca</taxon>
        <taxon>Peracarida</taxon>
        <taxon>Isopoda</taxon>
        <taxon>Oniscidea</taxon>
        <taxon>Crinocheta</taxon>
        <taxon>Armadillidiidae</taxon>
        <taxon>Armadillidium</taxon>
    </lineage>
</organism>
<keyword evidence="9" id="KW-1185">Reference proteome</keyword>
<accession>A0A5N5TDW1</accession>